<organism evidence="1 2">
    <name type="scientific">Pseudomonas helleri</name>
    <dbReference type="NCBI Taxonomy" id="1608996"/>
    <lineage>
        <taxon>Bacteria</taxon>
        <taxon>Pseudomonadati</taxon>
        <taxon>Pseudomonadota</taxon>
        <taxon>Gammaproteobacteria</taxon>
        <taxon>Pseudomonadales</taxon>
        <taxon>Pseudomonadaceae</taxon>
        <taxon>Pseudomonas</taxon>
    </lineage>
</organism>
<dbReference type="Proteomes" id="UP000466863">
    <property type="component" value="Unassembled WGS sequence"/>
</dbReference>
<sequence length="60" mass="7267">MPADAAYAAQERNYWATKDYAEREKRKSLEVIDQKLQDKSINYEQHIREQREIEAKYSPY</sequence>
<protein>
    <submittedName>
        <fullName evidence="1">Uncharacterized protein</fullName>
    </submittedName>
</protein>
<proteinExistence type="predicted"/>
<reference evidence="1 2" key="1">
    <citation type="submission" date="2019-10" db="EMBL/GenBank/DDBJ databases">
        <title>Evaluation of single-gene subtyping targets for Pseudomonas.</title>
        <authorList>
            <person name="Reichler S.J."/>
            <person name="Orsi R.H."/>
            <person name="Wiedmann M."/>
            <person name="Martin N.H."/>
            <person name="Murphy S.I."/>
        </authorList>
    </citation>
    <scope>NUCLEOTIDE SEQUENCE [LARGE SCALE GENOMIC DNA]</scope>
    <source>
        <strain evidence="1 2">FSL R10-1876</strain>
    </source>
</reference>
<accession>A0A6I1WXF2</accession>
<evidence type="ECO:0000313" key="1">
    <source>
        <dbReference type="EMBL" id="MQU46289.1"/>
    </source>
</evidence>
<gene>
    <name evidence="1" type="ORF">GHO28_27950</name>
</gene>
<comment type="caution">
    <text evidence="1">The sequence shown here is derived from an EMBL/GenBank/DDBJ whole genome shotgun (WGS) entry which is preliminary data.</text>
</comment>
<dbReference type="AlphaFoldDB" id="A0A6I1WXF2"/>
<name>A0A6I1WXF2_9PSED</name>
<evidence type="ECO:0000313" key="2">
    <source>
        <dbReference type="Proteomes" id="UP000466863"/>
    </source>
</evidence>
<dbReference type="EMBL" id="WIVV01000402">
    <property type="protein sequence ID" value="MQU46289.1"/>
    <property type="molecule type" value="Genomic_DNA"/>
</dbReference>